<evidence type="ECO:0000313" key="4">
    <source>
        <dbReference type="Proteomes" id="UP000185728"/>
    </source>
</evidence>
<dbReference type="Proteomes" id="UP000185728">
    <property type="component" value="Unassembled WGS sequence"/>
</dbReference>
<evidence type="ECO:0000256" key="1">
    <source>
        <dbReference type="ARBA" id="ARBA00008791"/>
    </source>
</evidence>
<gene>
    <name evidence="3" type="ORF">SAMN05421766_102255</name>
</gene>
<feature type="domain" description="UspA" evidence="2">
    <location>
        <begin position="1"/>
        <end position="148"/>
    </location>
</feature>
<comment type="caution">
    <text evidence="3">The sequence shown here is derived from an EMBL/GenBank/DDBJ whole genome shotgun (WGS) entry which is preliminary data.</text>
</comment>
<dbReference type="Pfam" id="PF00582">
    <property type="entry name" value="Usp"/>
    <property type="match status" value="1"/>
</dbReference>
<dbReference type="Gene3D" id="3.40.50.620">
    <property type="entry name" value="HUPs"/>
    <property type="match status" value="2"/>
</dbReference>
<dbReference type="EMBL" id="FTOB01000002">
    <property type="protein sequence ID" value="SIS48406.1"/>
    <property type="molecule type" value="Genomic_DNA"/>
</dbReference>
<dbReference type="SUPFAM" id="SSF52402">
    <property type="entry name" value="Adenine nucleotide alpha hydrolases-like"/>
    <property type="match status" value="2"/>
</dbReference>
<evidence type="ECO:0000259" key="2">
    <source>
        <dbReference type="Pfam" id="PF00582"/>
    </source>
</evidence>
<comment type="similarity">
    <text evidence="1">Belongs to the universal stress protein A family.</text>
</comment>
<dbReference type="PANTHER" id="PTHR46268:SF6">
    <property type="entry name" value="UNIVERSAL STRESS PROTEIN UP12"/>
    <property type="match status" value="1"/>
</dbReference>
<dbReference type="CDD" id="cd00293">
    <property type="entry name" value="USP-like"/>
    <property type="match status" value="1"/>
</dbReference>
<dbReference type="InterPro" id="IPR014729">
    <property type="entry name" value="Rossmann-like_a/b/a_fold"/>
</dbReference>
<proteinExistence type="inferred from homology"/>
<reference evidence="3 4" key="1">
    <citation type="submission" date="2017-01" db="EMBL/GenBank/DDBJ databases">
        <authorList>
            <person name="Varghese N."/>
            <person name="Submissions S."/>
        </authorList>
    </citation>
    <scope>NUCLEOTIDE SEQUENCE [LARGE SCALE GENOMIC DNA]</scope>
    <source>
        <strain evidence="3 4">DSM 2061</strain>
    </source>
</reference>
<name>A0ABY1KLX7_9FLAO</name>
<dbReference type="InterPro" id="IPR006016">
    <property type="entry name" value="UspA"/>
</dbReference>
<dbReference type="RefSeq" id="WP_076454039.1">
    <property type="nucleotide sequence ID" value="NZ_FTOB01000002.1"/>
</dbReference>
<sequence length="283" mass="32667">MIKNILVPTDFSNYAYSALFYATRLLASKECTFYLLNVYDQLTPLEGGKPEFLVGKKLLEQLKITSNDNLTALKHRINLDNENPLHRFETLSKKGNLVKTIHQMLNPYDIDLIVMGSKGHTGAKEIFLGSNTIQVADTITQCPILTVPKQRDFSKPKDLAFVTDYKRGCTKKTITPLIFITEIFDAKIKVMHINEEEELSKEQQSHKEMLELCLKHIDHSFHWVRAFSDKAVAIDDFLKTKGIDMFAMVYYKHSFFERLIHEPVVKDISKYTDVPFLILPYKD</sequence>
<organism evidence="3 4">
    <name type="scientific">Zobellia uliginosa</name>
    <dbReference type="NCBI Taxonomy" id="143224"/>
    <lineage>
        <taxon>Bacteria</taxon>
        <taxon>Pseudomonadati</taxon>
        <taxon>Bacteroidota</taxon>
        <taxon>Flavobacteriia</taxon>
        <taxon>Flavobacteriales</taxon>
        <taxon>Flavobacteriaceae</taxon>
        <taxon>Zobellia</taxon>
    </lineage>
</organism>
<protein>
    <submittedName>
        <fullName evidence="3">Nucleotide-binding universal stress protein, UspA family</fullName>
    </submittedName>
</protein>
<accession>A0ABY1KLX7</accession>
<keyword evidence="4" id="KW-1185">Reference proteome</keyword>
<dbReference type="PANTHER" id="PTHR46268">
    <property type="entry name" value="STRESS RESPONSE PROTEIN NHAX"/>
    <property type="match status" value="1"/>
</dbReference>
<evidence type="ECO:0000313" key="3">
    <source>
        <dbReference type="EMBL" id="SIS48406.1"/>
    </source>
</evidence>